<reference evidence="4 7" key="1">
    <citation type="submission" date="2017-09" db="EMBL/GenBank/DDBJ databases">
        <title>Large-scale bioinformatics analysis of Bacillus genomes uncovers conserved roles of natural products in bacterial physiology.</title>
        <authorList>
            <consortium name="Agbiome Team Llc"/>
            <person name="Bleich R.M."/>
            <person name="Kirk G.J."/>
            <person name="Santa Maria K.C."/>
            <person name="Allen S.E."/>
            <person name="Farag S."/>
            <person name="Shank E.A."/>
            <person name="Bowers A."/>
        </authorList>
    </citation>
    <scope>NUCLEOTIDE SEQUENCE [LARGE SCALE GENOMIC DNA]</scope>
    <source>
        <strain evidence="4 7">AFS027958</strain>
    </source>
</reference>
<evidence type="ECO:0000259" key="3">
    <source>
        <dbReference type="Pfam" id="PF22872"/>
    </source>
</evidence>
<keyword evidence="9" id="KW-1185">Reference proteome</keyword>
<dbReference type="Proteomes" id="UP000220934">
    <property type="component" value="Unassembled WGS sequence"/>
</dbReference>
<evidence type="ECO:0000259" key="2">
    <source>
        <dbReference type="Pfam" id="PF13159"/>
    </source>
</evidence>
<feature type="compositionally biased region" description="Basic and acidic residues" evidence="1">
    <location>
        <begin position="27"/>
        <end position="50"/>
    </location>
</feature>
<evidence type="ECO:0000313" key="9">
    <source>
        <dbReference type="Proteomes" id="UP000440820"/>
    </source>
</evidence>
<evidence type="ECO:0000256" key="1">
    <source>
        <dbReference type="SAM" id="MobiDB-lite"/>
    </source>
</evidence>
<protein>
    <submittedName>
        <fullName evidence="5">DUF3994 domain-containing protein</fullName>
    </submittedName>
</protein>
<reference evidence="5 8" key="2">
    <citation type="submission" date="2017-09" db="EMBL/GenBank/DDBJ databases">
        <title>Large-scale bioinformatics analysis of Bacillus genomes uncovers conserved roles of natural products in bacterial physiology.</title>
        <authorList>
            <consortium name="Agbiome Team Llc"/>
            <person name="Bleich R.M."/>
            <person name="Grubbs K.J."/>
            <person name="Santa Maria K.C."/>
            <person name="Allen S.E."/>
            <person name="Farag S."/>
            <person name="Shank E.A."/>
            <person name="Bowers A."/>
        </authorList>
    </citation>
    <scope>NUCLEOTIDE SEQUENCE [LARGE SCALE GENOMIC DNA]</scope>
    <source>
        <strain evidence="5 8">AFS094862</strain>
    </source>
</reference>
<organism evidence="5 8">
    <name type="scientific">Bacillus toyonensis</name>
    <dbReference type="NCBI Taxonomy" id="155322"/>
    <lineage>
        <taxon>Bacteria</taxon>
        <taxon>Bacillati</taxon>
        <taxon>Bacillota</taxon>
        <taxon>Bacilli</taxon>
        <taxon>Bacillales</taxon>
        <taxon>Bacillaceae</taxon>
        <taxon>Bacillus</taxon>
        <taxon>Bacillus cereus group</taxon>
    </lineage>
</organism>
<evidence type="ECO:0000313" key="7">
    <source>
        <dbReference type="Proteomes" id="UP000220934"/>
    </source>
</evidence>
<dbReference type="Proteomes" id="UP000225320">
    <property type="component" value="Unassembled WGS sequence"/>
</dbReference>
<sequence>MKAKKLIGLTIPVMLLMNGCIKIEESKPAKTEESKTAKTDSEVKTSKEADSSTSKQSTSDVKKVRVLADDYPMYLIDLGNEFDRLFKEYNNIVGEASKGNKTRKDVLVSVENIFKAIDKFEEIDPPNKYIDAQKDIEKATAKYRKAFEGVERIFSQNTEKNTGGKTDKEVIENAEKLVKEGDKYWIEVYNNMKNEVTKANGGGISASEKTGIDTNSGVNEANVKSKVTDGTELIADWGLETSSGFLVTFIIKGGNTFELYTAGTYPNKDNITEGTWSYDKNSMTFELHITKRMDNGKEVTVSKKDIPYMVQNFDGKTLQLLNTETNNTTRYVKQSF</sequence>
<dbReference type="RefSeq" id="WP_000644814.1">
    <property type="nucleotide sequence ID" value="NZ_CP036014.1"/>
</dbReference>
<name>A0A2C4CLW8_9BACI</name>
<evidence type="ECO:0000313" key="5">
    <source>
        <dbReference type="EMBL" id="PGG86487.1"/>
    </source>
</evidence>
<dbReference type="EMBL" id="NUAJ01000021">
    <property type="protein sequence ID" value="PEN52679.1"/>
    <property type="molecule type" value="Genomic_DNA"/>
</dbReference>
<evidence type="ECO:0000313" key="6">
    <source>
        <dbReference type="EMBL" id="QHA17628.1"/>
    </source>
</evidence>
<feature type="region of interest" description="Disordered" evidence="1">
    <location>
        <begin position="27"/>
        <end position="59"/>
    </location>
</feature>
<dbReference type="Pfam" id="PF13159">
    <property type="entry name" value="DUF3994"/>
    <property type="match status" value="1"/>
</dbReference>
<dbReference type="EMBL" id="NVOI01000093">
    <property type="protein sequence ID" value="PGG86487.1"/>
    <property type="molecule type" value="Genomic_DNA"/>
</dbReference>
<feature type="domain" description="DUF7018" evidence="3">
    <location>
        <begin position="67"/>
        <end position="189"/>
    </location>
</feature>
<gene>
    <name evidence="4" type="ORF">CN596_18740</name>
    <name evidence="5" type="ORF">CON73_22975</name>
    <name evidence="6" type="ORF">GPA05_11585</name>
</gene>
<dbReference type="Proteomes" id="UP000440820">
    <property type="component" value="Chromosome"/>
</dbReference>
<accession>A0A2C4CLW8</accession>
<proteinExistence type="predicted"/>
<reference evidence="6 9" key="3">
    <citation type="submission" date="2019-12" db="EMBL/GenBank/DDBJ databases">
        <title>Bacillus toyonensis BV-17 genome.</title>
        <authorList>
            <person name="Chen J."/>
        </authorList>
    </citation>
    <scope>NUCLEOTIDE SEQUENCE [LARGE SCALE GENOMIC DNA]</scope>
    <source>
        <strain evidence="6 9">BV-17</strain>
    </source>
</reference>
<evidence type="ECO:0000313" key="4">
    <source>
        <dbReference type="EMBL" id="PEN52679.1"/>
    </source>
</evidence>
<dbReference type="Pfam" id="PF22872">
    <property type="entry name" value="DUF7018"/>
    <property type="match status" value="1"/>
</dbReference>
<accession>A0A1D3PI72</accession>
<feature type="domain" description="DUF3994" evidence="2">
    <location>
        <begin position="202"/>
        <end position="320"/>
    </location>
</feature>
<dbReference type="InterPro" id="IPR025057">
    <property type="entry name" value="DUF3994"/>
</dbReference>
<dbReference type="EMBL" id="CP047044">
    <property type="protein sequence ID" value="QHA17628.1"/>
    <property type="molecule type" value="Genomic_DNA"/>
</dbReference>
<dbReference type="InterPro" id="IPR053854">
    <property type="entry name" value="DUF7018"/>
</dbReference>
<dbReference type="AlphaFoldDB" id="A0A2C4CLW8"/>
<evidence type="ECO:0000313" key="8">
    <source>
        <dbReference type="Proteomes" id="UP000225320"/>
    </source>
</evidence>